<dbReference type="GO" id="GO:0003677">
    <property type="term" value="F:DNA binding"/>
    <property type="evidence" value="ECO:0007669"/>
    <property type="project" value="UniProtKB-KW"/>
</dbReference>
<dbReference type="Gene3D" id="1.10.486.10">
    <property type="entry name" value="PCRA, domain 4"/>
    <property type="match status" value="1"/>
</dbReference>
<dbReference type="Gene3D" id="1.10.10.160">
    <property type="match status" value="1"/>
</dbReference>
<dbReference type="InterPro" id="IPR014017">
    <property type="entry name" value="DNA_helicase_UvrD-like_C"/>
</dbReference>
<dbReference type="InterPro" id="IPR000212">
    <property type="entry name" value="DNA_helicase_UvrD/REP"/>
</dbReference>
<evidence type="ECO:0000256" key="1">
    <source>
        <dbReference type="ARBA" id="ARBA00009922"/>
    </source>
</evidence>
<dbReference type="GO" id="GO:0005524">
    <property type="term" value="F:ATP binding"/>
    <property type="evidence" value="ECO:0007669"/>
    <property type="project" value="UniProtKB-UniRule"/>
</dbReference>
<comment type="catalytic activity">
    <reaction evidence="8">
        <text>Couples ATP hydrolysis with the unwinding of duplex DNA by translocating in the 3'-5' direction.</text>
        <dbReference type="EC" id="5.6.2.4"/>
    </reaction>
</comment>
<keyword evidence="6" id="KW-0238">DNA-binding</keyword>
<dbReference type="GO" id="GO:0016787">
    <property type="term" value="F:hydrolase activity"/>
    <property type="evidence" value="ECO:0007669"/>
    <property type="project" value="UniProtKB-UniRule"/>
</dbReference>
<evidence type="ECO:0000256" key="8">
    <source>
        <dbReference type="ARBA" id="ARBA00034617"/>
    </source>
</evidence>
<evidence type="ECO:0000256" key="4">
    <source>
        <dbReference type="ARBA" id="ARBA00022806"/>
    </source>
</evidence>
<dbReference type="SUPFAM" id="SSF52540">
    <property type="entry name" value="P-loop containing nucleoside triphosphate hydrolases"/>
    <property type="match status" value="1"/>
</dbReference>
<dbReference type="GO" id="GO:0000725">
    <property type="term" value="P:recombinational repair"/>
    <property type="evidence" value="ECO:0007669"/>
    <property type="project" value="TreeGrafter"/>
</dbReference>
<comment type="catalytic activity">
    <reaction evidence="10">
        <text>ATP + H2O = ADP + phosphate + H(+)</text>
        <dbReference type="Rhea" id="RHEA:13065"/>
        <dbReference type="ChEBI" id="CHEBI:15377"/>
        <dbReference type="ChEBI" id="CHEBI:15378"/>
        <dbReference type="ChEBI" id="CHEBI:30616"/>
        <dbReference type="ChEBI" id="CHEBI:43474"/>
        <dbReference type="ChEBI" id="CHEBI:456216"/>
        <dbReference type="EC" id="5.6.2.4"/>
    </reaction>
</comment>
<dbReference type="AlphaFoldDB" id="A0A923I6T5"/>
<evidence type="ECO:0000256" key="6">
    <source>
        <dbReference type="ARBA" id="ARBA00023125"/>
    </source>
</evidence>
<organism evidence="14 15">
    <name type="scientific">Anaerofilum hominis</name>
    <dbReference type="NCBI Taxonomy" id="2763016"/>
    <lineage>
        <taxon>Bacteria</taxon>
        <taxon>Bacillati</taxon>
        <taxon>Bacillota</taxon>
        <taxon>Clostridia</taxon>
        <taxon>Eubacteriales</taxon>
        <taxon>Oscillospiraceae</taxon>
        <taxon>Anaerofilum</taxon>
    </lineage>
</organism>
<feature type="domain" description="UvrD-like helicase ATP-binding" evidence="12">
    <location>
        <begin position="22"/>
        <end position="342"/>
    </location>
</feature>
<dbReference type="PROSITE" id="PS51198">
    <property type="entry name" value="UVRD_HELICASE_ATP_BIND"/>
    <property type="match status" value="1"/>
</dbReference>
<dbReference type="Pfam" id="PF13361">
    <property type="entry name" value="UvrD_C"/>
    <property type="match status" value="1"/>
</dbReference>
<dbReference type="InterPro" id="IPR027417">
    <property type="entry name" value="P-loop_NTPase"/>
</dbReference>
<dbReference type="RefSeq" id="WP_186886566.1">
    <property type="nucleotide sequence ID" value="NZ_JACONZ010000001.1"/>
</dbReference>
<dbReference type="InterPro" id="IPR013986">
    <property type="entry name" value="DExx_box_DNA_helicase_dom_sf"/>
</dbReference>
<dbReference type="Pfam" id="PF21196">
    <property type="entry name" value="PcrA_UvrD_tudor"/>
    <property type="match status" value="1"/>
</dbReference>
<keyword evidence="3 11" id="KW-0378">Hydrolase</keyword>
<evidence type="ECO:0000256" key="10">
    <source>
        <dbReference type="ARBA" id="ARBA00048988"/>
    </source>
</evidence>
<dbReference type="PANTHER" id="PTHR11070:SF2">
    <property type="entry name" value="ATP-DEPENDENT DNA HELICASE SRS2"/>
    <property type="match status" value="1"/>
</dbReference>
<gene>
    <name evidence="14" type="ORF">H8S23_01625</name>
</gene>
<accession>A0A923I6T5</accession>
<evidence type="ECO:0000259" key="12">
    <source>
        <dbReference type="PROSITE" id="PS51198"/>
    </source>
</evidence>
<dbReference type="InterPro" id="IPR014016">
    <property type="entry name" value="UvrD-like_ATP-bd"/>
</dbReference>
<dbReference type="PANTHER" id="PTHR11070">
    <property type="entry name" value="UVRD / RECB / PCRA DNA HELICASE FAMILY MEMBER"/>
    <property type="match status" value="1"/>
</dbReference>
<comment type="caution">
    <text evidence="14">The sequence shown here is derived from an EMBL/GenBank/DDBJ whole genome shotgun (WGS) entry which is preliminary data.</text>
</comment>
<dbReference type="GO" id="GO:0005829">
    <property type="term" value="C:cytosol"/>
    <property type="evidence" value="ECO:0007669"/>
    <property type="project" value="TreeGrafter"/>
</dbReference>
<name>A0A923I6T5_9FIRM</name>
<keyword evidence="5 11" id="KW-0067">ATP-binding</keyword>
<dbReference type="Proteomes" id="UP000659630">
    <property type="component" value="Unassembled WGS sequence"/>
</dbReference>
<keyword evidence="4 11" id="KW-0347">Helicase</keyword>
<keyword evidence="7" id="KW-0413">Isomerase</keyword>
<evidence type="ECO:0000256" key="3">
    <source>
        <dbReference type="ARBA" id="ARBA00022801"/>
    </source>
</evidence>
<keyword evidence="15" id="KW-1185">Reference proteome</keyword>
<protein>
    <recommendedName>
        <fullName evidence="9">DNA 3'-5' helicase</fullName>
        <ecNumber evidence="9">5.6.2.4</ecNumber>
    </recommendedName>
</protein>
<dbReference type="GO" id="GO:0033202">
    <property type="term" value="C:DNA helicase complex"/>
    <property type="evidence" value="ECO:0007669"/>
    <property type="project" value="TreeGrafter"/>
</dbReference>
<dbReference type="EC" id="5.6.2.4" evidence="9"/>
<evidence type="ECO:0000313" key="15">
    <source>
        <dbReference type="Proteomes" id="UP000659630"/>
    </source>
</evidence>
<dbReference type="GO" id="GO:0043138">
    <property type="term" value="F:3'-5' DNA helicase activity"/>
    <property type="evidence" value="ECO:0007669"/>
    <property type="project" value="UniProtKB-EC"/>
</dbReference>
<evidence type="ECO:0000256" key="9">
    <source>
        <dbReference type="ARBA" id="ARBA00034808"/>
    </source>
</evidence>
<comment type="similarity">
    <text evidence="1">Belongs to the helicase family. UvrD subfamily.</text>
</comment>
<evidence type="ECO:0000313" key="14">
    <source>
        <dbReference type="EMBL" id="MBC5580199.1"/>
    </source>
</evidence>
<proteinExistence type="inferred from homology"/>
<dbReference type="CDD" id="cd17932">
    <property type="entry name" value="DEXQc_UvrD"/>
    <property type="match status" value="1"/>
</dbReference>
<sequence>MSSELEKRFLSLRKQVIEASFGRLNPVQRDAVFTVNGPLLILAGAGSGKTTVLVNRIANLVRYGTAHDSDKIFGTAGEEDVAALEALLKDGGKLTARLASLLSVNAVRPWHVLAITFTNKAAGELKTRLEAMLGSDAQDIAASTFHSACVRILRREAEHLGYPKSFTIYDSDDSLRAMKEVYKQYNIDDKFLPVKSALSAIGRLKDQMVSPAAAAAQASEYRTKLVATAYEGYAKRLFSAGALDFDDLIYQTVLLFQEHPDVLEYYRDRWQYILVDEYQDTSVAQFLLVSLLAGGHNNICVVGDDDQSIYRFRGATIENILSFEQHFPGAKVVRLEQNYRSTTSILDAANRVIKNNVGRKGKTLWTDNGEGDRVCLYRADNEQDEAAHIASVIGQNLKNGAHLRDHAVLYRMNAQSGPIETYFARAGIPYKIVGGHRFFDRKEVKDIISYLSVIANPRDDLRLRRIINEPARKIGAATLDAAAGIAAGLGCGLMEVIAEAQNYPALGRALVPLKNFCAICDDLTAAAQEQPLDELVSTVIDRSGYRQMLEAQGEEGRTRLENLGELVSSVKTYADEKGDEASLEGYLEEVALISDIDGYDEEADTVVMMTMHAAKGLEFDYVFLVGLEEGVFPGEMSRYSDEDLEEERRLCYVGITRAKKELYLSCARTRMIFGQTKRNPESRFLTEIGEGELQVEESPVAAMATTRISAGAARQRETTRQAESFRSFTARSGLTGTAPRPTAAAKRGAGIAFKPGDLVEHKVFGRGTVLKVTPIAGDTIVEIRFDTAGVKKTMANYAPLTLAH</sequence>
<dbReference type="FunFam" id="1.10.486.10:FF:000003">
    <property type="entry name" value="ATP-dependent DNA helicase"/>
    <property type="match status" value="1"/>
</dbReference>
<evidence type="ECO:0000256" key="11">
    <source>
        <dbReference type="PROSITE-ProRule" id="PRU00560"/>
    </source>
</evidence>
<dbReference type="Gene3D" id="3.40.50.300">
    <property type="entry name" value="P-loop containing nucleotide triphosphate hydrolases"/>
    <property type="match status" value="3"/>
</dbReference>
<reference evidence="14" key="1">
    <citation type="submission" date="2020-08" db="EMBL/GenBank/DDBJ databases">
        <title>Genome public.</title>
        <authorList>
            <person name="Liu C."/>
            <person name="Sun Q."/>
        </authorList>
    </citation>
    <scope>NUCLEOTIDE SEQUENCE</scope>
    <source>
        <strain evidence="14">BX8</strain>
    </source>
</reference>
<dbReference type="Pfam" id="PF00580">
    <property type="entry name" value="UvrD-helicase"/>
    <property type="match status" value="2"/>
</dbReference>
<evidence type="ECO:0000256" key="2">
    <source>
        <dbReference type="ARBA" id="ARBA00022741"/>
    </source>
</evidence>
<keyword evidence="2 11" id="KW-0547">Nucleotide-binding</keyword>
<dbReference type="PROSITE" id="PS51217">
    <property type="entry name" value="UVRD_HELICASE_CTER"/>
    <property type="match status" value="1"/>
</dbReference>
<feature type="domain" description="UvrD-like helicase C-terminal" evidence="13">
    <location>
        <begin position="343"/>
        <end position="616"/>
    </location>
</feature>
<dbReference type="CDD" id="cd18807">
    <property type="entry name" value="SF1_C_UvrD"/>
    <property type="match status" value="1"/>
</dbReference>
<dbReference type="EMBL" id="JACONZ010000001">
    <property type="protein sequence ID" value="MBC5580199.1"/>
    <property type="molecule type" value="Genomic_DNA"/>
</dbReference>
<evidence type="ECO:0000259" key="13">
    <source>
        <dbReference type="PROSITE" id="PS51217"/>
    </source>
</evidence>
<evidence type="ECO:0000256" key="7">
    <source>
        <dbReference type="ARBA" id="ARBA00023235"/>
    </source>
</evidence>
<evidence type="ECO:0000256" key="5">
    <source>
        <dbReference type="ARBA" id="ARBA00022840"/>
    </source>
</evidence>
<feature type="binding site" evidence="11">
    <location>
        <begin position="43"/>
        <end position="50"/>
    </location>
    <ligand>
        <name>ATP</name>
        <dbReference type="ChEBI" id="CHEBI:30616"/>
    </ligand>
</feature>